<reference evidence="3 4" key="1">
    <citation type="journal article" date="2016" name="Nat. Commun.">
        <title>Thousands of microbial genomes shed light on interconnected biogeochemical processes in an aquifer system.</title>
        <authorList>
            <person name="Anantharaman K."/>
            <person name="Brown C.T."/>
            <person name="Hug L.A."/>
            <person name="Sharon I."/>
            <person name="Castelle C.J."/>
            <person name="Probst A.J."/>
            <person name="Thomas B.C."/>
            <person name="Singh A."/>
            <person name="Wilkins M.J."/>
            <person name="Karaoz U."/>
            <person name="Brodie E.L."/>
            <person name="Williams K.H."/>
            <person name="Hubbard S.S."/>
            <person name="Banfield J.F."/>
        </authorList>
    </citation>
    <scope>NUCLEOTIDE SEQUENCE [LARGE SCALE GENOMIC DNA]</scope>
</reference>
<keyword evidence="2" id="KW-0812">Transmembrane</keyword>
<proteinExistence type="predicted"/>
<feature type="transmembrane region" description="Helical" evidence="2">
    <location>
        <begin position="12"/>
        <end position="33"/>
    </location>
</feature>
<evidence type="ECO:0000256" key="1">
    <source>
        <dbReference type="SAM" id="MobiDB-lite"/>
    </source>
</evidence>
<accession>A0A1F7IKK6</accession>
<keyword evidence="2" id="KW-0472">Membrane</keyword>
<evidence type="ECO:0000256" key="2">
    <source>
        <dbReference type="SAM" id="Phobius"/>
    </source>
</evidence>
<gene>
    <name evidence="3" type="ORF">A2957_00465</name>
</gene>
<dbReference type="EMBL" id="MGAK01000028">
    <property type="protein sequence ID" value="OGK43880.1"/>
    <property type="molecule type" value="Genomic_DNA"/>
</dbReference>
<dbReference type="AlphaFoldDB" id="A0A1F7IKK6"/>
<dbReference type="STRING" id="1802060.A2957_00465"/>
<evidence type="ECO:0000313" key="4">
    <source>
        <dbReference type="Proteomes" id="UP000179072"/>
    </source>
</evidence>
<name>A0A1F7IKK6_9BACT</name>
<feature type="compositionally biased region" description="Low complexity" evidence="1">
    <location>
        <begin position="62"/>
        <end position="72"/>
    </location>
</feature>
<keyword evidence="2" id="KW-1133">Transmembrane helix</keyword>
<evidence type="ECO:0000313" key="3">
    <source>
        <dbReference type="EMBL" id="OGK43880.1"/>
    </source>
</evidence>
<protein>
    <submittedName>
        <fullName evidence="3">Uncharacterized protein</fullName>
    </submittedName>
</protein>
<dbReference type="Proteomes" id="UP000179072">
    <property type="component" value="Unassembled WGS sequence"/>
</dbReference>
<feature type="region of interest" description="Disordered" evidence="1">
    <location>
        <begin position="62"/>
        <end position="88"/>
    </location>
</feature>
<comment type="caution">
    <text evidence="3">The sequence shown here is derived from an EMBL/GenBank/DDBJ whole genome shotgun (WGS) entry which is preliminary data.</text>
</comment>
<organism evidence="3 4">
    <name type="scientific">Candidatus Roizmanbacteria bacterium RIFCSPLOWO2_01_FULL_38_11</name>
    <dbReference type="NCBI Taxonomy" id="1802060"/>
    <lineage>
        <taxon>Bacteria</taxon>
        <taxon>Candidatus Roizmaniibacteriota</taxon>
    </lineage>
</organism>
<sequence>MPEEQSADQKKLLLFGGIGVVILFVTLLILVFLTQSQNTSPEQIQNQEKKSLFSIFKNRNSTSNTQNSISTTPAAQVEAPPPENPLIEDSDLQEYKQNFNKRLKKEAIPTPQEENYNFQYQLSPELQKKGTFNLFSSAYAEDVCDEVSTTSTIPVYKLKRNYKAEEAKKNAAQFDVVSDPYSAETNTGALQYVFTDPTKSGDYFSQYKSSGSYHYHKAMATVGEPITITTATEKKDYLLGTVPLLKGLEEIDAQESLESETGTFIFTFQKKWDLPIFDRGSITEIKDRKSVCSLPQARSVNTLQLLLARDGIVSNVISSLRNDEGKISLPSQSLTDALIDTKSTPLIPPEVVSNSDVKSGTVTINESKVVYYDLGFDLPQCLYAPMYLVSGTTKDGSTVAALFPAVPISELEKNCPDLDKDGASVDIPVKKIDGSESTIQYGSFKFSPTEPPKPPGGTGKCWGNQVDYTVTCSNSKSITCSIFLGVKLSDEHNDPLNTCTDGCVNPIKKSFTITQGEDACKKMLDAINSDLKKDDKDTFPTDDYKTPPNLPDGSVNCTFNACPC</sequence>